<evidence type="ECO:0000313" key="7">
    <source>
        <dbReference type="Proteomes" id="UP000187822"/>
    </source>
</evidence>
<evidence type="ECO:0000259" key="4">
    <source>
        <dbReference type="Pfam" id="PF01923"/>
    </source>
</evidence>
<dbReference type="AlphaFoldDB" id="A0A1N5WQC8"/>
<dbReference type="GO" id="GO:0005524">
    <property type="term" value="F:ATP binding"/>
    <property type="evidence" value="ECO:0007669"/>
    <property type="project" value="UniProtKB-KW"/>
</dbReference>
<reference evidence="5 8" key="1">
    <citation type="submission" date="2016-04" db="EMBL/GenBank/DDBJ databases">
        <authorList>
            <person name="Evans L.H."/>
            <person name="Alamgir A."/>
            <person name="Owens N."/>
            <person name="Weber N.D."/>
            <person name="Virtaneva K."/>
            <person name="Barbian K."/>
            <person name="Babar A."/>
            <person name="Rosenke K."/>
        </authorList>
    </citation>
    <scope>NUCLEOTIDE SEQUENCE [LARGE SCALE GENOMIC DNA]</scope>
    <source>
        <strain evidence="5">S5</strain>
        <strain evidence="8">S5(T) (JCM 30642 \VKM B-2941)</strain>
    </source>
</reference>
<dbReference type="PANTHER" id="PTHR12213">
    <property type="entry name" value="CORRINOID ADENOSYLTRANSFERASE"/>
    <property type="match status" value="1"/>
</dbReference>
<dbReference type="GeneID" id="41589176"/>
<reference evidence="6" key="2">
    <citation type="submission" date="2016-06" db="EMBL/GenBank/DDBJ databases">
        <authorList>
            <person name="Olsen C.W."/>
            <person name="Carey S."/>
            <person name="Hinshaw L."/>
            <person name="Karasin A.I."/>
        </authorList>
    </citation>
    <scope>NUCLEOTIDE SEQUENCE [LARGE SCALE GENOMIC DNA]</scope>
    <source>
        <strain evidence="6">PM4</strain>
    </source>
</reference>
<evidence type="ECO:0000256" key="3">
    <source>
        <dbReference type="ARBA" id="ARBA00022840"/>
    </source>
</evidence>
<dbReference type="SUPFAM" id="SSF89028">
    <property type="entry name" value="Cobalamin adenosyltransferase-like"/>
    <property type="match status" value="1"/>
</dbReference>
<organism evidence="5 8">
    <name type="scientific">Cuniculiplasma divulgatum</name>
    <dbReference type="NCBI Taxonomy" id="1673428"/>
    <lineage>
        <taxon>Archaea</taxon>
        <taxon>Methanobacteriati</taxon>
        <taxon>Thermoplasmatota</taxon>
        <taxon>Thermoplasmata</taxon>
        <taxon>Thermoplasmatales</taxon>
        <taxon>Cuniculiplasmataceae</taxon>
        <taxon>Cuniculiplasma</taxon>
    </lineage>
</organism>
<evidence type="ECO:0000256" key="1">
    <source>
        <dbReference type="ARBA" id="ARBA00022679"/>
    </source>
</evidence>
<keyword evidence="1 5" id="KW-0808">Transferase</keyword>
<dbReference type="Pfam" id="PF01923">
    <property type="entry name" value="Cob_adeno_trans"/>
    <property type="match status" value="1"/>
</dbReference>
<proteinExistence type="predicted"/>
<dbReference type="InterPro" id="IPR016030">
    <property type="entry name" value="CblAdoTrfase-like"/>
</dbReference>
<dbReference type="OrthoDB" id="4665at2157"/>
<dbReference type="InterPro" id="IPR029499">
    <property type="entry name" value="PduO-typ"/>
</dbReference>
<dbReference type="KEGG" id="cdiv:CPM_1878"/>
<gene>
    <name evidence="6" type="ORF">CPM_1878</name>
    <name evidence="5" type="ORF">CSP5_1940</name>
</gene>
<keyword evidence="3" id="KW-0067">ATP-binding</keyword>
<dbReference type="Proteomes" id="UP000195607">
    <property type="component" value="Chromosome I"/>
</dbReference>
<evidence type="ECO:0000313" key="6">
    <source>
        <dbReference type="EMBL" id="SJK85654.1"/>
    </source>
</evidence>
<name>A0A1N5WQC8_9ARCH</name>
<accession>A0A1N5WQC8</accession>
<reference evidence="7" key="3">
    <citation type="submission" date="2016-06" db="EMBL/GenBank/DDBJ databases">
        <authorList>
            <person name="Toshchakov V.S."/>
        </authorList>
    </citation>
    <scope>NUCLEOTIDE SEQUENCE [LARGE SCALE GENOMIC DNA]</scope>
    <source>
        <strain>PM4 (JCM 30641</strain>
        <strain evidence="7">\VKM B-2940)</strain>
    </source>
</reference>
<evidence type="ECO:0000313" key="8">
    <source>
        <dbReference type="Proteomes" id="UP000195607"/>
    </source>
</evidence>
<dbReference type="EMBL" id="LT671858">
    <property type="protein sequence ID" value="SIM87379.1"/>
    <property type="molecule type" value="Genomic_DNA"/>
</dbReference>
<dbReference type="Gene3D" id="1.20.1200.10">
    <property type="entry name" value="Cobalamin adenosyltransferase-like"/>
    <property type="match status" value="1"/>
</dbReference>
<sequence>MYTKRGDKGETDTGTGMRVTKGSAIIDTEGDIDEVNSFIGFALVNTRWDDIREDLQQIQVDLFTLGEHITTQGTRRTITPERVKWLEDRVTYYRKEYGRIRLFVIPGGSKEATSLHMARTVCRRLERDLVKSKNEVEIPAVLEEYVNRLSSVLFFHALVSNKRLGIDERIFYLRELP</sequence>
<dbReference type="Proteomes" id="UP000187822">
    <property type="component" value="Chromosome I"/>
</dbReference>
<dbReference type="RefSeq" id="WP_021789690.1">
    <property type="nucleotide sequence ID" value="NZ_LT671858.1"/>
</dbReference>
<feature type="domain" description="Cobalamin adenosyltransferase-like" evidence="4">
    <location>
        <begin position="1"/>
        <end position="158"/>
    </location>
</feature>
<evidence type="ECO:0000256" key="2">
    <source>
        <dbReference type="ARBA" id="ARBA00022741"/>
    </source>
</evidence>
<keyword evidence="2" id="KW-0547">Nucleotide-binding</keyword>
<protein>
    <submittedName>
        <fullName evidence="5">Cob(I)alamin adenosyltransferase</fullName>
    </submittedName>
</protein>
<dbReference type="PANTHER" id="PTHR12213:SF0">
    <property type="entry name" value="CORRINOID ADENOSYLTRANSFERASE MMAB"/>
    <property type="match status" value="1"/>
</dbReference>
<dbReference type="InterPro" id="IPR036451">
    <property type="entry name" value="CblAdoTrfase-like_sf"/>
</dbReference>
<evidence type="ECO:0000313" key="5">
    <source>
        <dbReference type="EMBL" id="SIM87379.1"/>
    </source>
</evidence>
<dbReference type="STRING" id="1673428.CPM_1878"/>
<keyword evidence="7" id="KW-1185">Reference proteome</keyword>
<dbReference type="NCBIfam" id="TIGR00636">
    <property type="entry name" value="PduO_Nterm"/>
    <property type="match status" value="1"/>
</dbReference>
<dbReference type="EMBL" id="LT719092">
    <property type="protein sequence ID" value="SJK85654.1"/>
    <property type="molecule type" value="Genomic_DNA"/>
</dbReference>
<dbReference type="GO" id="GO:0008817">
    <property type="term" value="F:corrinoid adenosyltransferase activity"/>
    <property type="evidence" value="ECO:0007669"/>
    <property type="project" value="TreeGrafter"/>
</dbReference>